<feature type="compositionally biased region" description="Basic and acidic residues" evidence="5">
    <location>
        <begin position="333"/>
        <end position="346"/>
    </location>
</feature>
<evidence type="ECO:0000256" key="4">
    <source>
        <dbReference type="PROSITE-ProRule" id="PRU00266"/>
    </source>
</evidence>
<proteinExistence type="predicted"/>
<evidence type="ECO:0000256" key="2">
    <source>
        <dbReference type="ARBA" id="ARBA00022884"/>
    </source>
</evidence>
<dbReference type="PROSITE" id="PS50137">
    <property type="entry name" value="DS_RBD"/>
    <property type="match status" value="1"/>
</dbReference>
<evidence type="ECO:0000256" key="3">
    <source>
        <dbReference type="ARBA" id="ARBA00037597"/>
    </source>
</evidence>
<evidence type="ECO:0000256" key="5">
    <source>
        <dbReference type="SAM" id="MobiDB-lite"/>
    </source>
</evidence>
<feature type="region of interest" description="Disordered" evidence="5">
    <location>
        <begin position="290"/>
        <end position="366"/>
    </location>
</feature>
<dbReference type="Proteomes" id="UP001140949">
    <property type="component" value="Unassembled WGS sequence"/>
</dbReference>
<feature type="domain" description="DRBM" evidence="6">
    <location>
        <begin position="17"/>
        <end position="86"/>
    </location>
</feature>
<name>A0AAX6F4I6_IRIPA</name>
<reference evidence="7" key="1">
    <citation type="journal article" date="2023" name="GigaByte">
        <title>Genome assembly of the bearded iris, Iris pallida Lam.</title>
        <authorList>
            <person name="Bruccoleri R.E."/>
            <person name="Oakeley E.J."/>
            <person name="Faust A.M.E."/>
            <person name="Altorfer M."/>
            <person name="Dessus-Babus S."/>
            <person name="Burckhardt D."/>
            <person name="Oertli M."/>
            <person name="Naumann U."/>
            <person name="Petersen F."/>
            <person name="Wong J."/>
        </authorList>
    </citation>
    <scope>NUCLEOTIDE SEQUENCE</scope>
    <source>
        <strain evidence="7">GSM-AAB239-AS_SAM_17_03QT</strain>
    </source>
</reference>
<protein>
    <submittedName>
        <fullName evidence="7">Double-stranded RNA-binding protein 1-like</fullName>
    </submittedName>
</protein>
<feature type="compositionally biased region" description="Polar residues" evidence="5">
    <location>
        <begin position="356"/>
        <end position="366"/>
    </location>
</feature>
<reference evidence="7" key="2">
    <citation type="submission" date="2023-04" db="EMBL/GenBank/DDBJ databases">
        <authorList>
            <person name="Bruccoleri R.E."/>
            <person name="Oakeley E.J."/>
            <person name="Faust A.-M."/>
            <person name="Dessus-Babus S."/>
            <person name="Altorfer M."/>
            <person name="Burckhardt D."/>
            <person name="Oertli M."/>
            <person name="Naumann U."/>
            <person name="Petersen F."/>
            <person name="Wong J."/>
        </authorList>
    </citation>
    <scope>NUCLEOTIDE SEQUENCE</scope>
    <source>
        <strain evidence="7">GSM-AAB239-AS_SAM_17_03QT</strain>
        <tissue evidence="7">Leaf</tissue>
    </source>
</reference>
<dbReference type="PANTHER" id="PTHR46031:SF37">
    <property type="entry name" value="DRBM DOMAIN-CONTAINING PROTEIN"/>
    <property type="match status" value="1"/>
</dbReference>
<evidence type="ECO:0000259" key="6">
    <source>
        <dbReference type="PROSITE" id="PS50137"/>
    </source>
</evidence>
<dbReference type="PANTHER" id="PTHR46031">
    <property type="match status" value="1"/>
</dbReference>
<dbReference type="SMART" id="SM00358">
    <property type="entry name" value="DSRM"/>
    <property type="match status" value="2"/>
</dbReference>
<sequence>MEVGAPSNASGSRDQLMHKNRLQEFTQRATLPLPMYQTINEGYPHAPAFRSTVVVDGHTFTSSYTFAHKKAAEQDVARLALEGISTMIKHLGVSQIQEDPTFCKSILHEYAVKMNFEKPTYTTSQGHGGLLPIFVSSSVFNGETFTGTPAKNKKEAEQMAARAVIESVLANSNTRTLMCEIIKSKGKLYAAVNKSSLSVFSCYKDVVLRSQMQENANSCILKGKEPQATLTNVNELPGNSYAADRQLAIVAATQPFLPRVDKLNSGTIGNGSEEYATQGGLPVVVSTTNNASKESHVEQDSQVNGCIKQTGPSMEPGDFPTGAGALNTGRKRSKEEQVNESKKARTVEQLLPPVPSDNTENPQQHV</sequence>
<gene>
    <name evidence="7" type="ORF">M6B38_155070</name>
</gene>
<evidence type="ECO:0000313" key="7">
    <source>
        <dbReference type="EMBL" id="KAJ6811078.1"/>
    </source>
</evidence>
<keyword evidence="8" id="KW-1185">Reference proteome</keyword>
<dbReference type="Gene3D" id="3.30.160.20">
    <property type="match status" value="2"/>
</dbReference>
<dbReference type="AlphaFoldDB" id="A0AAX6F4I6"/>
<comment type="caution">
    <text evidence="7">The sequence shown here is derived from an EMBL/GenBank/DDBJ whole genome shotgun (WGS) entry which is preliminary data.</text>
</comment>
<organism evidence="7 8">
    <name type="scientific">Iris pallida</name>
    <name type="common">Sweet iris</name>
    <dbReference type="NCBI Taxonomy" id="29817"/>
    <lineage>
        <taxon>Eukaryota</taxon>
        <taxon>Viridiplantae</taxon>
        <taxon>Streptophyta</taxon>
        <taxon>Embryophyta</taxon>
        <taxon>Tracheophyta</taxon>
        <taxon>Spermatophyta</taxon>
        <taxon>Magnoliopsida</taxon>
        <taxon>Liliopsida</taxon>
        <taxon>Asparagales</taxon>
        <taxon>Iridaceae</taxon>
        <taxon>Iridoideae</taxon>
        <taxon>Irideae</taxon>
        <taxon>Iris</taxon>
    </lineage>
</organism>
<comment type="function">
    <text evidence="3">Binds double-stranded RNA.</text>
</comment>
<evidence type="ECO:0000313" key="8">
    <source>
        <dbReference type="Proteomes" id="UP001140949"/>
    </source>
</evidence>
<accession>A0AAX6F4I6</accession>
<dbReference type="SUPFAM" id="SSF54768">
    <property type="entry name" value="dsRNA-binding domain-like"/>
    <property type="match status" value="2"/>
</dbReference>
<keyword evidence="1" id="KW-0677">Repeat</keyword>
<evidence type="ECO:0000256" key="1">
    <source>
        <dbReference type="ARBA" id="ARBA00022737"/>
    </source>
</evidence>
<dbReference type="EMBL" id="JANAVB010031819">
    <property type="protein sequence ID" value="KAJ6811078.1"/>
    <property type="molecule type" value="Genomic_DNA"/>
</dbReference>
<dbReference type="Pfam" id="PF00035">
    <property type="entry name" value="dsrm"/>
    <property type="match status" value="2"/>
</dbReference>
<keyword evidence="2 4" id="KW-0694">RNA-binding</keyword>
<dbReference type="InterPro" id="IPR014720">
    <property type="entry name" value="dsRBD_dom"/>
</dbReference>
<dbReference type="GO" id="GO:0003723">
    <property type="term" value="F:RNA binding"/>
    <property type="evidence" value="ECO:0007669"/>
    <property type="project" value="UniProtKB-UniRule"/>
</dbReference>